<dbReference type="GO" id="GO:0003723">
    <property type="term" value="F:RNA binding"/>
    <property type="evidence" value="ECO:0007669"/>
    <property type="project" value="InterPro"/>
</dbReference>
<keyword evidence="1" id="KW-0863">Zinc-finger</keyword>
<dbReference type="SUPFAM" id="SSF57756">
    <property type="entry name" value="Retrovirus zinc finger-like domains"/>
    <property type="match status" value="1"/>
</dbReference>
<dbReference type="InterPro" id="IPR036875">
    <property type="entry name" value="Znf_CCHC_sf"/>
</dbReference>
<dbReference type="Gene3D" id="4.10.60.10">
    <property type="entry name" value="Zinc finger, CCHC-type"/>
    <property type="match status" value="1"/>
</dbReference>
<keyword evidence="1" id="KW-0862">Zinc</keyword>
<feature type="compositionally biased region" description="Polar residues" evidence="2">
    <location>
        <begin position="403"/>
        <end position="412"/>
    </location>
</feature>
<keyword evidence="1" id="KW-0479">Metal-binding</keyword>
<dbReference type="AlphaFoldDB" id="A0A163IVP3"/>
<protein>
    <recommendedName>
        <fullName evidence="3">CCHC-type domain-containing protein</fullName>
    </recommendedName>
</protein>
<evidence type="ECO:0000256" key="1">
    <source>
        <dbReference type="PROSITE-ProRule" id="PRU00047"/>
    </source>
</evidence>
<sequence>MSANEAAMATPSRKWSEIVAKGQTMKVPTTSFRKNHDQQDRQATESIIIFERDDLAAQMKLHRAEMILQQALNPDTVLFEFPGSADLGNEGAIYKMIEKQLGLAIGFRTVSHPNKNRRGNIIIEAKLTEDAHAKALSEGLTIQGVKYLGTPTKSTEEDYPDMVKVHVSGVPLALPEEVKEGLLESLEIYGKVCQIRMEKRWGYFEGNATILLDRKEKEETFEPLQRMLFLRAWERYAPAHFKGAPPVCFHCRQSDHMKKDCPVLAQIKCFECRGRGHIARNCHLTRKYESDSDDQEEEKPDQKKRKTILVEDDNLGLMETSQEDSEAENEAGGDTSALNTGLDSEDSDNQSTGDDKVVDIPICDKDMNIPEEDKDMDIPEEDKETVEEMESTATGRLAPAHQHSLQASQHAPGNSGRKMSVDSQREMLALSTAKTPRRTAIIAKKASQIPQPYDGQQEDTVVLHSVSSKKSAIPKSPPKKGTTSEPQL</sequence>
<dbReference type="SMART" id="SM00343">
    <property type="entry name" value="ZnF_C2HC"/>
    <property type="match status" value="2"/>
</dbReference>
<evidence type="ECO:0000313" key="4">
    <source>
        <dbReference type="EMBL" id="SAL95623.1"/>
    </source>
</evidence>
<dbReference type="InterPro" id="IPR042509">
    <property type="entry name" value="ZCCHC3"/>
</dbReference>
<dbReference type="GO" id="GO:0003690">
    <property type="term" value="F:double-stranded DNA binding"/>
    <property type="evidence" value="ECO:0007669"/>
    <property type="project" value="InterPro"/>
</dbReference>
<proteinExistence type="predicted"/>
<feature type="region of interest" description="Disordered" evidence="2">
    <location>
        <begin position="288"/>
        <end position="424"/>
    </location>
</feature>
<dbReference type="GO" id="GO:0008270">
    <property type="term" value="F:zinc ion binding"/>
    <property type="evidence" value="ECO:0007669"/>
    <property type="project" value="UniProtKB-KW"/>
</dbReference>
<dbReference type="OrthoDB" id="2286764at2759"/>
<evidence type="ECO:0000259" key="3">
    <source>
        <dbReference type="PROSITE" id="PS50158"/>
    </source>
</evidence>
<dbReference type="Proteomes" id="UP000078561">
    <property type="component" value="Unassembled WGS sequence"/>
</dbReference>
<feature type="domain" description="CCHC-type" evidence="3">
    <location>
        <begin position="248"/>
        <end position="262"/>
    </location>
</feature>
<dbReference type="InParanoid" id="A0A163IVP3"/>
<evidence type="ECO:0000256" key="2">
    <source>
        <dbReference type="SAM" id="MobiDB-lite"/>
    </source>
</evidence>
<reference evidence="4" key="1">
    <citation type="submission" date="2016-04" db="EMBL/GenBank/DDBJ databases">
        <authorList>
            <person name="Evans L.H."/>
            <person name="Alamgir A."/>
            <person name="Owens N."/>
            <person name="Weber N.D."/>
            <person name="Virtaneva K."/>
            <person name="Barbian K."/>
            <person name="Babar A."/>
            <person name="Rosenke K."/>
        </authorList>
    </citation>
    <scope>NUCLEOTIDE SEQUENCE [LARGE SCALE GENOMIC DNA]</scope>
    <source>
        <strain evidence="4">CBS 101.48</strain>
    </source>
</reference>
<dbReference type="PANTHER" id="PTHR22639:SF3">
    <property type="entry name" value="ZINC FINGER CCHC DOMAIN-CONTAINING PROTEIN 3"/>
    <property type="match status" value="1"/>
</dbReference>
<dbReference type="InterPro" id="IPR001878">
    <property type="entry name" value="Znf_CCHC"/>
</dbReference>
<evidence type="ECO:0000313" key="5">
    <source>
        <dbReference type="Proteomes" id="UP000078561"/>
    </source>
</evidence>
<gene>
    <name evidence="4" type="primary">ABSGL_00959.1 scaffold 1051</name>
</gene>
<keyword evidence="5" id="KW-1185">Reference proteome</keyword>
<feature type="compositionally biased region" description="Acidic residues" evidence="2">
    <location>
        <begin position="321"/>
        <end position="331"/>
    </location>
</feature>
<feature type="compositionally biased region" description="Basic and acidic residues" evidence="2">
    <location>
        <begin position="353"/>
        <end position="368"/>
    </location>
</feature>
<name>A0A163IVP3_ABSGL</name>
<feature type="compositionally biased region" description="Low complexity" evidence="2">
    <location>
        <begin position="465"/>
        <end position="474"/>
    </location>
</feature>
<organism evidence="4">
    <name type="scientific">Absidia glauca</name>
    <name type="common">Pin mould</name>
    <dbReference type="NCBI Taxonomy" id="4829"/>
    <lineage>
        <taxon>Eukaryota</taxon>
        <taxon>Fungi</taxon>
        <taxon>Fungi incertae sedis</taxon>
        <taxon>Mucoromycota</taxon>
        <taxon>Mucoromycotina</taxon>
        <taxon>Mucoromycetes</taxon>
        <taxon>Mucorales</taxon>
        <taxon>Cunninghamellaceae</taxon>
        <taxon>Absidia</taxon>
    </lineage>
</organism>
<feature type="region of interest" description="Disordered" evidence="2">
    <location>
        <begin position="444"/>
        <end position="488"/>
    </location>
</feature>
<feature type="domain" description="CCHC-type" evidence="3">
    <location>
        <begin position="268"/>
        <end position="282"/>
    </location>
</feature>
<feature type="compositionally biased region" description="Acidic residues" evidence="2">
    <location>
        <begin position="369"/>
        <end position="390"/>
    </location>
</feature>
<dbReference type="PROSITE" id="PS50158">
    <property type="entry name" value="ZF_CCHC"/>
    <property type="match status" value="2"/>
</dbReference>
<dbReference type="EMBL" id="LT550386">
    <property type="protein sequence ID" value="SAL95623.1"/>
    <property type="molecule type" value="Genomic_DNA"/>
</dbReference>
<dbReference type="PANTHER" id="PTHR22639">
    <property type="entry name" value="GAG-RELATED PROTEIN"/>
    <property type="match status" value="1"/>
</dbReference>
<dbReference type="Pfam" id="PF00098">
    <property type="entry name" value="zf-CCHC"/>
    <property type="match status" value="1"/>
</dbReference>
<accession>A0A163IVP3</accession>
<dbReference type="OMA" id="CQIRMEK"/>